<feature type="compositionally biased region" description="Polar residues" evidence="3">
    <location>
        <begin position="357"/>
        <end position="374"/>
    </location>
</feature>
<gene>
    <name evidence="4" type="ORF">AKAME5_000167800</name>
</gene>
<proteinExistence type="inferred from homology"/>
<dbReference type="GO" id="GO:0046033">
    <property type="term" value="P:AMP metabolic process"/>
    <property type="evidence" value="ECO:0007669"/>
    <property type="project" value="TreeGrafter"/>
</dbReference>
<dbReference type="Proteomes" id="UP001279410">
    <property type="component" value="Unassembled WGS sequence"/>
</dbReference>
<evidence type="ECO:0000256" key="2">
    <source>
        <dbReference type="ARBA" id="ARBA00023080"/>
    </source>
</evidence>
<dbReference type="SUPFAM" id="SSF52266">
    <property type="entry name" value="SGNH hydrolase"/>
    <property type="match status" value="1"/>
</dbReference>
<dbReference type="GO" id="GO:0032264">
    <property type="term" value="P:IMP salvage"/>
    <property type="evidence" value="ECO:0007669"/>
    <property type="project" value="InterPro"/>
</dbReference>
<feature type="compositionally biased region" description="Basic and acidic residues" evidence="3">
    <location>
        <begin position="389"/>
        <end position="417"/>
    </location>
</feature>
<keyword evidence="2" id="KW-0546">Nucleotide metabolism</keyword>
<dbReference type="SUPFAM" id="SSF51556">
    <property type="entry name" value="Metallo-dependent hydrolases"/>
    <property type="match status" value="1"/>
</dbReference>
<feature type="compositionally biased region" description="Low complexity" evidence="3">
    <location>
        <begin position="465"/>
        <end position="481"/>
    </location>
</feature>
<feature type="compositionally biased region" description="Pro residues" evidence="3">
    <location>
        <begin position="482"/>
        <end position="492"/>
    </location>
</feature>
<protein>
    <submittedName>
        <fullName evidence="4">AMP deaminase 2 isoform X1</fullName>
    </submittedName>
</protein>
<dbReference type="PANTHER" id="PTHR11359:SF3">
    <property type="entry name" value="AMP DEAMINASE 2"/>
    <property type="match status" value="1"/>
</dbReference>
<dbReference type="Pfam" id="PF19326">
    <property type="entry name" value="AMP_deaminase"/>
    <property type="match status" value="1"/>
</dbReference>
<dbReference type="PANTHER" id="PTHR11359">
    <property type="entry name" value="AMP DEAMINASE"/>
    <property type="match status" value="1"/>
</dbReference>
<evidence type="ECO:0000313" key="4">
    <source>
        <dbReference type="EMBL" id="GLD47515.1"/>
    </source>
</evidence>
<feature type="region of interest" description="Disordered" evidence="3">
    <location>
        <begin position="298"/>
        <end position="317"/>
    </location>
</feature>
<dbReference type="InterPro" id="IPR032466">
    <property type="entry name" value="Metal_Hydrolase"/>
</dbReference>
<reference evidence="4" key="1">
    <citation type="submission" date="2022-08" db="EMBL/GenBank/DDBJ databases">
        <title>Genome sequencing of akame (Lates japonicus).</title>
        <authorList>
            <person name="Hashiguchi Y."/>
            <person name="Takahashi H."/>
        </authorList>
    </citation>
    <scope>NUCLEOTIDE SEQUENCE</scope>
    <source>
        <strain evidence="4">Kochi</strain>
    </source>
</reference>
<dbReference type="GO" id="GO:0003876">
    <property type="term" value="F:AMP deaminase activity"/>
    <property type="evidence" value="ECO:0007669"/>
    <property type="project" value="InterPro"/>
</dbReference>
<comment type="caution">
    <text evidence="4">The sequence shown here is derived from an EMBL/GenBank/DDBJ whole genome shotgun (WGS) entry which is preliminary data.</text>
</comment>
<keyword evidence="5" id="KW-1185">Reference proteome</keyword>
<dbReference type="GO" id="GO:0005829">
    <property type="term" value="C:cytosol"/>
    <property type="evidence" value="ECO:0007669"/>
    <property type="project" value="TreeGrafter"/>
</dbReference>
<feature type="region of interest" description="Disordered" evidence="3">
    <location>
        <begin position="450"/>
        <end position="506"/>
    </location>
</feature>
<accession>A0AAD3M4Q4</accession>
<dbReference type="InterPro" id="IPR006329">
    <property type="entry name" value="AMPD"/>
</dbReference>
<sequence length="686" mass="77678">MCRQFGAAYVCLRLRLVKRVAGLSQDSLVAGGGPHTCQVPFTDLLDTAKCLVKALFIRKKYILLSMQSFFRTMERYLQELAKWPLDLQLYEEIPETSLTPDAPVHPPVSETNPYESVDPTNMPSDMGCGCKMVDTHIHAAACMNQKYLLRFIKRALKKYLGEIEVMANLEENKYQNVKLRLSIYGCSRDEWDKLAKWAVKHGVYSDNVRWLVQVPHSFHVYHTKKQLSNFQEMLENIFMPLFEATINLGSHPELHLFLQHVVGFDSIGDESKPEHIFDSDSPLLSTGWKRTTLLTLTTSTTLGDNPEPTPEVGGPLPPVSPILQTVINAGATVPQFPQNHQQPFLIAPSAPNPLPRQGQNRSPLRRTQNPPASTSEEEFVRPHHPPRRQTVDRKNKSEGQIRADPRRTQKYTRHDAGPDSTPGPATTRGPDPQGQKQVVGNHVMIQRPKQHNLADLNTKVTSSDPTKTTPVVSSRTTTSVPAPVPADPPSDPGEPRVTEPQQAGPTCLPVYHKARKDRKILDWQLRGKKPIWFLGDSNLSRIPAYHNNNIQIDSYPGASFYHFQHLLEKIPPHPFTKLVVLLAGINNKDQDPHKTSIKQLRFLYRRAQSVFPNAVVYLPLINYSPLLPQDQQNNLRIINEFIFSHFPSVGPLPSGLFETILDNIHWTQETARKMYETWCTELQINF</sequence>
<evidence type="ECO:0000313" key="5">
    <source>
        <dbReference type="Proteomes" id="UP001279410"/>
    </source>
</evidence>
<comment type="similarity">
    <text evidence="1">Belongs to the metallo-dependent hydrolases superfamily. Adenosine and AMP deaminases family.</text>
</comment>
<dbReference type="AlphaFoldDB" id="A0AAD3M4Q4"/>
<evidence type="ECO:0000256" key="3">
    <source>
        <dbReference type="SAM" id="MobiDB-lite"/>
    </source>
</evidence>
<name>A0AAD3M4Q4_LATJO</name>
<dbReference type="Gene3D" id="3.20.20.140">
    <property type="entry name" value="Metal-dependent hydrolases"/>
    <property type="match status" value="1"/>
</dbReference>
<feature type="region of interest" description="Disordered" evidence="3">
    <location>
        <begin position="343"/>
        <end position="436"/>
    </location>
</feature>
<dbReference type="EMBL" id="BRZM01000003">
    <property type="protein sequence ID" value="GLD47515.1"/>
    <property type="molecule type" value="Genomic_DNA"/>
</dbReference>
<dbReference type="InterPro" id="IPR036514">
    <property type="entry name" value="SGNH_hydro_sf"/>
</dbReference>
<evidence type="ECO:0000256" key="1">
    <source>
        <dbReference type="ARBA" id="ARBA00006676"/>
    </source>
</evidence>
<dbReference type="Gene3D" id="3.40.50.1110">
    <property type="entry name" value="SGNH hydrolase"/>
    <property type="match status" value="1"/>
</dbReference>
<organism evidence="4 5">
    <name type="scientific">Lates japonicus</name>
    <name type="common">Japanese lates</name>
    <dbReference type="NCBI Taxonomy" id="270547"/>
    <lineage>
        <taxon>Eukaryota</taxon>
        <taxon>Metazoa</taxon>
        <taxon>Chordata</taxon>
        <taxon>Craniata</taxon>
        <taxon>Vertebrata</taxon>
        <taxon>Euteleostomi</taxon>
        <taxon>Actinopterygii</taxon>
        <taxon>Neopterygii</taxon>
        <taxon>Teleostei</taxon>
        <taxon>Neoteleostei</taxon>
        <taxon>Acanthomorphata</taxon>
        <taxon>Carangaria</taxon>
        <taxon>Carangaria incertae sedis</taxon>
        <taxon>Centropomidae</taxon>
        <taxon>Lates</taxon>
    </lineage>
</organism>